<dbReference type="Gene3D" id="1.10.287.950">
    <property type="entry name" value="Methyl-accepting chemotaxis protein"/>
    <property type="match status" value="1"/>
</dbReference>
<keyword evidence="7" id="KW-0472">Membrane</keyword>
<dbReference type="Pfam" id="PF00672">
    <property type="entry name" value="HAMP"/>
    <property type="match status" value="1"/>
</dbReference>
<feature type="transmembrane region" description="Helical" evidence="7">
    <location>
        <begin position="183"/>
        <end position="210"/>
    </location>
</feature>
<dbReference type="InterPro" id="IPR004089">
    <property type="entry name" value="MCPsignal_dom"/>
</dbReference>
<comment type="caution">
    <text evidence="10">The sequence shown here is derived from an EMBL/GenBank/DDBJ whole genome shotgun (WGS) entry which is preliminary data.</text>
</comment>
<dbReference type="PANTHER" id="PTHR43531">
    <property type="entry name" value="PROTEIN ICFG"/>
    <property type="match status" value="1"/>
</dbReference>
<dbReference type="GO" id="GO:0004888">
    <property type="term" value="F:transmembrane signaling receptor activity"/>
    <property type="evidence" value="ECO:0007669"/>
    <property type="project" value="InterPro"/>
</dbReference>
<dbReference type="PRINTS" id="PR00260">
    <property type="entry name" value="CHEMTRNSDUCR"/>
</dbReference>
<name>A0AAP5QAU4_9BURK</name>
<dbReference type="CDD" id="cd06225">
    <property type="entry name" value="HAMP"/>
    <property type="match status" value="1"/>
</dbReference>
<keyword evidence="5" id="KW-0175">Coiled coil</keyword>
<dbReference type="InterPro" id="IPR003660">
    <property type="entry name" value="HAMP_dom"/>
</dbReference>
<keyword evidence="2" id="KW-0488">Methylation</keyword>
<keyword evidence="7" id="KW-0812">Transmembrane</keyword>
<keyword evidence="4" id="KW-0807">Transducer</keyword>
<evidence type="ECO:0000256" key="3">
    <source>
        <dbReference type="ARBA" id="ARBA00029447"/>
    </source>
</evidence>
<dbReference type="SMART" id="SM00304">
    <property type="entry name" value="HAMP"/>
    <property type="match status" value="1"/>
</dbReference>
<dbReference type="EMBL" id="JANSLM010000008">
    <property type="protein sequence ID" value="MDT8840198.1"/>
    <property type="molecule type" value="Genomic_DNA"/>
</dbReference>
<dbReference type="Pfam" id="PF00015">
    <property type="entry name" value="MCPsignal"/>
    <property type="match status" value="1"/>
</dbReference>
<dbReference type="AlphaFoldDB" id="A0AAP5QAU4"/>
<dbReference type="CDD" id="cd11386">
    <property type="entry name" value="MCP_signal"/>
    <property type="match status" value="1"/>
</dbReference>
<protein>
    <submittedName>
        <fullName evidence="10">Methyl-accepting chemotaxis protein</fullName>
    </submittedName>
</protein>
<dbReference type="PROSITE" id="PS50885">
    <property type="entry name" value="HAMP"/>
    <property type="match status" value="1"/>
</dbReference>
<gene>
    <name evidence="10" type="ORF">ParKJ_22495</name>
</gene>
<evidence type="ECO:0000256" key="4">
    <source>
        <dbReference type="PROSITE-ProRule" id="PRU00284"/>
    </source>
</evidence>
<dbReference type="InterPro" id="IPR004090">
    <property type="entry name" value="Chemotax_Me-accpt_rcpt"/>
</dbReference>
<dbReference type="PROSITE" id="PS50111">
    <property type="entry name" value="CHEMOTAXIS_TRANSDUC_2"/>
    <property type="match status" value="1"/>
</dbReference>
<dbReference type="Pfam" id="PF12729">
    <property type="entry name" value="4HB_MCP_1"/>
    <property type="match status" value="1"/>
</dbReference>
<comment type="subcellular location">
    <subcellularLocation>
        <location evidence="1">Membrane</location>
    </subcellularLocation>
</comment>
<evidence type="ECO:0000313" key="11">
    <source>
        <dbReference type="Proteomes" id="UP001246473"/>
    </source>
</evidence>
<sequence>MSIVTRLTLTMALFAASLLAAGGYGVWQLHQSESRFENFSTEILPAINSLDSITANLTDIRIYLYRHAMTPDAAGKSTIEDVVSGKKRTLDELIEKYSRDITNDTNERKFADANRADLEDYKAATLKFMETSRSGDMDASKKMLFGEGLLDSASKKLRAGLAAHVDYNMKLASTLRSENDSAYLWSILALSTGIGLILLVAGVTAFRVLAHIRRSLRDMQAVLQEASDSLDLTQRAPVRSMDEIGQTATAFNALISRVAEVLCSVRSSSESVSVASQEIASGNTDLSARTEEQAASLEETASSMTQLTGTVKQNADNARQANALATNATDIADTGNEAVQLMVGTIGKISDSSTRIADITALIEGIAFQTNILALNAAVEAARAGEQGRGFAVVASEVRSLAQRSAAAAKEIKELIGSSAAIIQDGSKQAVEVGATMSRVKQAIKQVSDIVGEIAAASEEQSRGIEQVNQAVNQMDEVTQQNAALVEQAAAAAHSLEEQATALKTAVAVFTVNDIRPSASHVTMSHSGARLPAPRSGLTRRTAAKKSRTTPAAITDRNTALSSAAGADWHTF</sequence>
<comment type="similarity">
    <text evidence="3">Belongs to the methyl-accepting chemotaxis (MCP) protein family.</text>
</comment>
<evidence type="ECO:0000256" key="1">
    <source>
        <dbReference type="ARBA" id="ARBA00004370"/>
    </source>
</evidence>
<reference evidence="10" key="1">
    <citation type="submission" date="2022-08" db="EMBL/GenBank/DDBJ databases">
        <authorList>
            <person name="Kim S.-J."/>
        </authorList>
    </citation>
    <scope>NUCLEOTIDE SEQUENCE</scope>
    <source>
        <strain evidence="10">KJ</strain>
    </source>
</reference>
<organism evidence="10 11">
    <name type="scientific">Paraburkholderia fungorum</name>
    <dbReference type="NCBI Taxonomy" id="134537"/>
    <lineage>
        <taxon>Bacteria</taxon>
        <taxon>Pseudomonadati</taxon>
        <taxon>Pseudomonadota</taxon>
        <taxon>Betaproteobacteria</taxon>
        <taxon>Burkholderiales</taxon>
        <taxon>Burkholderiaceae</taxon>
        <taxon>Paraburkholderia</taxon>
    </lineage>
</organism>
<dbReference type="GO" id="GO:0006935">
    <property type="term" value="P:chemotaxis"/>
    <property type="evidence" value="ECO:0007669"/>
    <property type="project" value="InterPro"/>
</dbReference>
<feature type="domain" description="Methyl-accepting transducer" evidence="8">
    <location>
        <begin position="268"/>
        <end position="497"/>
    </location>
</feature>
<dbReference type="InterPro" id="IPR051310">
    <property type="entry name" value="MCP_chemotaxis"/>
</dbReference>
<evidence type="ECO:0000259" key="8">
    <source>
        <dbReference type="PROSITE" id="PS50111"/>
    </source>
</evidence>
<dbReference type="Proteomes" id="UP001246473">
    <property type="component" value="Unassembled WGS sequence"/>
</dbReference>
<dbReference type="RefSeq" id="WP_315697075.1">
    <property type="nucleotide sequence ID" value="NZ_JANSLM010000008.1"/>
</dbReference>
<evidence type="ECO:0000256" key="2">
    <source>
        <dbReference type="ARBA" id="ARBA00022481"/>
    </source>
</evidence>
<dbReference type="InterPro" id="IPR024478">
    <property type="entry name" value="HlyB_4HB_MCP"/>
</dbReference>
<accession>A0AAP5QAU4</accession>
<dbReference type="SUPFAM" id="SSF58104">
    <property type="entry name" value="Methyl-accepting chemotaxis protein (MCP) signaling domain"/>
    <property type="match status" value="1"/>
</dbReference>
<feature type="coiled-coil region" evidence="5">
    <location>
        <begin position="468"/>
        <end position="506"/>
    </location>
</feature>
<feature type="domain" description="HAMP" evidence="9">
    <location>
        <begin position="210"/>
        <end position="263"/>
    </location>
</feature>
<dbReference type="GO" id="GO:0005886">
    <property type="term" value="C:plasma membrane"/>
    <property type="evidence" value="ECO:0007669"/>
    <property type="project" value="TreeGrafter"/>
</dbReference>
<dbReference type="GO" id="GO:0007165">
    <property type="term" value="P:signal transduction"/>
    <property type="evidence" value="ECO:0007669"/>
    <property type="project" value="UniProtKB-KW"/>
</dbReference>
<proteinExistence type="inferred from homology"/>
<evidence type="ECO:0000313" key="10">
    <source>
        <dbReference type="EMBL" id="MDT8840198.1"/>
    </source>
</evidence>
<feature type="region of interest" description="Disordered" evidence="6">
    <location>
        <begin position="521"/>
        <end position="552"/>
    </location>
</feature>
<dbReference type="FunFam" id="1.10.287.950:FF:000001">
    <property type="entry name" value="Methyl-accepting chemotaxis sensory transducer"/>
    <property type="match status" value="1"/>
</dbReference>
<evidence type="ECO:0000256" key="5">
    <source>
        <dbReference type="SAM" id="Coils"/>
    </source>
</evidence>
<dbReference type="SMART" id="SM00283">
    <property type="entry name" value="MA"/>
    <property type="match status" value="1"/>
</dbReference>
<evidence type="ECO:0000256" key="6">
    <source>
        <dbReference type="SAM" id="MobiDB-lite"/>
    </source>
</evidence>
<keyword evidence="7" id="KW-1133">Transmembrane helix</keyword>
<evidence type="ECO:0000256" key="7">
    <source>
        <dbReference type="SAM" id="Phobius"/>
    </source>
</evidence>
<evidence type="ECO:0000259" key="9">
    <source>
        <dbReference type="PROSITE" id="PS50885"/>
    </source>
</evidence>
<dbReference type="PANTHER" id="PTHR43531:SF14">
    <property type="entry name" value="METHYL-ACCEPTING CHEMOTAXIS PROTEIN I-RELATED"/>
    <property type="match status" value="1"/>
</dbReference>